<dbReference type="InterPro" id="IPR016166">
    <property type="entry name" value="FAD-bd_PCMH"/>
</dbReference>
<evidence type="ECO:0000256" key="3">
    <source>
        <dbReference type="ARBA" id="ARBA00022630"/>
    </source>
</evidence>
<keyword evidence="9" id="KW-1185">Reference proteome</keyword>
<protein>
    <recommendedName>
        <fullName evidence="7">FAD-binding PCMH-type domain-containing protein</fullName>
    </recommendedName>
</protein>
<keyword evidence="5" id="KW-0560">Oxidoreductase</keyword>
<dbReference type="GO" id="GO:0004458">
    <property type="term" value="F:D-lactate dehydrogenase (cytochrome) activity"/>
    <property type="evidence" value="ECO:0007669"/>
    <property type="project" value="TreeGrafter"/>
</dbReference>
<dbReference type="InterPro" id="IPR016164">
    <property type="entry name" value="FAD-linked_Oxase-like_C"/>
</dbReference>
<reference evidence="8 9" key="1">
    <citation type="journal article" date="2012" name="Genome Biol.">
        <title>Genome and low-iron response of an oceanic diatom adapted to chronic iron limitation.</title>
        <authorList>
            <person name="Lommer M."/>
            <person name="Specht M."/>
            <person name="Roy A.S."/>
            <person name="Kraemer L."/>
            <person name="Andreson R."/>
            <person name="Gutowska M.A."/>
            <person name="Wolf J."/>
            <person name="Bergner S.V."/>
            <person name="Schilhabel M.B."/>
            <person name="Klostermeier U.C."/>
            <person name="Beiko R.G."/>
            <person name="Rosenstiel P."/>
            <person name="Hippler M."/>
            <person name="Laroche J."/>
        </authorList>
    </citation>
    <scope>NUCLEOTIDE SEQUENCE [LARGE SCALE GENOMIC DNA]</scope>
    <source>
        <strain evidence="8 9">CCMP1005</strain>
    </source>
</reference>
<gene>
    <name evidence="8" type="ORF">THAOC_34394</name>
</gene>
<dbReference type="OMA" id="RACNAYS"/>
<dbReference type="FunFam" id="3.30.70.2740:FF:000001">
    <property type="entry name" value="D-lactate dehydrogenase mitochondrial"/>
    <property type="match status" value="1"/>
</dbReference>
<dbReference type="GO" id="GO:0005739">
    <property type="term" value="C:mitochondrion"/>
    <property type="evidence" value="ECO:0007669"/>
    <property type="project" value="TreeGrafter"/>
</dbReference>
<keyword evidence="4" id="KW-0274">FAD</keyword>
<dbReference type="InterPro" id="IPR036318">
    <property type="entry name" value="FAD-bd_PCMH-like_sf"/>
</dbReference>
<dbReference type="PANTHER" id="PTHR11748:SF111">
    <property type="entry name" value="D-LACTATE DEHYDROGENASE, MITOCHONDRIAL-RELATED"/>
    <property type="match status" value="1"/>
</dbReference>
<dbReference type="PROSITE" id="PS51387">
    <property type="entry name" value="FAD_PCMH"/>
    <property type="match status" value="1"/>
</dbReference>
<dbReference type="InterPro" id="IPR016167">
    <property type="entry name" value="FAD-bd_PCMH_sub1"/>
</dbReference>
<dbReference type="Gene3D" id="3.30.465.10">
    <property type="match status" value="1"/>
</dbReference>
<dbReference type="GO" id="GO:0071949">
    <property type="term" value="F:FAD binding"/>
    <property type="evidence" value="ECO:0007669"/>
    <property type="project" value="InterPro"/>
</dbReference>
<comment type="caution">
    <text evidence="8">The sequence shown here is derived from an EMBL/GenBank/DDBJ whole genome shotgun (WGS) entry which is preliminary data.</text>
</comment>
<evidence type="ECO:0000256" key="4">
    <source>
        <dbReference type="ARBA" id="ARBA00022827"/>
    </source>
</evidence>
<feature type="compositionally biased region" description="Basic and acidic residues" evidence="6">
    <location>
        <begin position="78"/>
        <end position="88"/>
    </location>
</feature>
<comment type="cofactor">
    <cofactor evidence="1">
        <name>FAD</name>
        <dbReference type="ChEBI" id="CHEBI:57692"/>
    </cofactor>
</comment>
<dbReference type="eggNOG" id="KOG1231">
    <property type="taxonomic scope" value="Eukaryota"/>
</dbReference>
<feature type="region of interest" description="Disordered" evidence="6">
    <location>
        <begin position="76"/>
        <end position="96"/>
    </location>
</feature>
<organism evidence="8 9">
    <name type="scientific">Thalassiosira oceanica</name>
    <name type="common">Marine diatom</name>
    <dbReference type="NCBI Taxonomy" id="159749"/>
    <lineage>
        <taxon>Eukaryota</taxon>
        <taxon>Sar</taxon>
        <taxon>Stramenopiles</taxon>
        <taxon>Ochrophyta</taxon>
        <taxon>Bacillariophyta</taxon>
        <taxon>Coscinodiscophyceae</taxon>
        <taxon>Thalassiosirophycidae</taxon>
        <taxon>Thalassiosirales</taxon>
        <taxon>Thalassiosiraceae</taxon>
        <taxon>Thalassiosira</taxon>
    </lineage>
</organism>
<comment type="similarity">
    <text evidence="2">Belongs to the FAD-binding oxidoreductase/transferase type 4 family.</text>
</comment>
<evidence type="ECO:0000256" key="6">
    <source>
        <dbReference type="SAM" id="MobiDB-lite"/>
    </source>
</evidence>
<dbReference type="Proteomes" id="UP000266841">
    <property type="component" value="Unassembled WGS sequence"/>
</dbReference>
<dbReference type="AlphaFoldDB" id="K0RJP8"/>
<keyword evidence="3" id="KW-0285">Flavoprotein</keyword>
<dbReference type="Gene3D" id="3.30.70.2740">
    <property type="match status" value="1"/>
</dbReference>
<name>K0RJP8_THAOC</name>
<dbReference type="Gene3D" id="1.10.45.10">
    <property type="entry name" value="Vanillyl-alcohol Oxidase, Chain A, domain 4"/>
    <property type="match status" value="1"/>
</dbReference>
<dbReference type="GO" id="GO:0008720">
    <property type="term" value="F:D-lactate dehydrogenase (NAD+) activity"/>
    <property type="evidence" value="ECO:0007669"/>
    <property type="project" value="TreeGrafter"/>
</dbReference>
<dbReference type="PANTHER" id="PTHR11748">
    <property type="entry name" value="D-LACTATE DEHYDROGENASE"/>
    <property type="match status" value="1"/>
</dbReference>
<dbReference type="InterPro" id="IPR016169">
    <property type="entry name" value="FAD-bd_PCMH_sub2"/>
</dbReference>
<accession>K0RJP8</accession>
<dbReference type="SUPFAM" id="SSF55103">
    <property type="entry name" value="FAD-linked oxidases, C-terminal domain"/>
    <property type="match status" value="1"/>
</dbReference>
<evidence type="ECO:0000313" key="8">
    <source>
        <dbReference type="EMBL" id="EJK46917.1"/>
    </source>
</evidence>
<proteinExistence type="inferred from homology"/>
<dbReference type="InterPro" id="IPR016171">
    <property type="entry name" value="Vanillyl_alc_oxidase_C-sub2"/>
</dbReference>
<dbReference type="OrthoDB" id="5332616at2759"/>
<evidence type="ECO:0000313" key="9">
    <source>
        <dbReference type="Proteomes" id="UP000266841"/>
    </source>
</evidence>
<dbReference type="SUPFAM" id="SSF56176">
    <property type="entry name" value="FAD-binding/transporter-associated domain-like"/>
    <property type="match status" value="1"/>
</dbReference>
<feature type="non-terminal residue" evidence="8">
    <location>
        <position position="1"/>
    </location>
</feature>
<evidence type="ECO:0000256" key="1">
    <source>
        <dbReference type="ARBA" id="ARBA00001974"/>
    </source>
</evidence>
<dbReference type="Pfam" id="PF02913">
    <property type="entry name" value="FAD-oxidase_C"/>
    <property type="match status" value="1"/>
</dbReference>
<dbReference type="EMBL" id="AGNL01047459">
    <property type="protein sequence ID" value="EJK46917.1"/>
    <property type="molecule type" value="Genomic_DNA"/>
</dbReference>
<dbReference type="Gene3D" id="3.30.43.10">
    <property type="entry name" value="Uridine Diphospho-n-acetylenolpyruvylglucosamine Reductase, domain 2"/>
    <property type="match status" value="1"/>
</dbReference>
<evidence type="ECO:0000256" key="5">
    <source>
        <dbReference type="ARBA" id="ARBA00023002"/>
    </source>
</evidence>
<evidence type="ECO:0000256" key="2">
    <source>
        <dbReference type="ARBA" id="ARBA00008000"/>
    </source>
</evidence>
<dbReference type="InterPro" id="IPR004113">
    <property type="entry name" value="FAD-bd_oxidored_4_C"/>
</dbReference>
<sequence length="560" mass="60251">PCLSGGSVLGAGEERDNALSLAMRSIDRLARFSRKVATSSITVTRAFSAESGRLPDDFLTRLLARHPALQVSTNSYDLESHGRGESHHPTSPPDAVLFPSTVEEVQTILRLCCRESSSKKKTTGGDDVSEVDIVSVIPYGAGTSVEGHLNLHTPPDEVREVPSSIFTTDIQEKWRKVRFRRRGGVSIDMRNFDSISDVDSDAFCRFMIDPGADATLGGMTASGASGTAAVKYSTMKENVLSINAVLPPDTILSANDDEDAGAVSVASVGCAALKNSAGYNLPSLLTTSEGTLGVITDVTVKLYPIPSYVVAASCGFDDLHSAAEAVTLIKMEGIPVSRIELLDEMSILAFNKSLGVDACAVSHEGDDRDLRVEPMAMKPHLFMEFAGHSLVREDLSAAQSICVEYQGTNFQSAWDEATRQTLWAARHRLYYSSIALRNGATPQSTILTDVCVPLSAFADVIGWVGAEVKENGIVGPCFGHAGDGNFHCILPLTEEDTEEYKAKVWKLIEGLSDRAISCHGTCTGEHGVGSGKKKYLRRMYGEGGLKMMRAIKNSLDPFNM</sequence>
<dbReference type="GO" id="GO:1903457">
    <property type="term" value="P:lactate catabolic process"/>
    <property type="evidence" value="ECO:0007669"/>
    <property type="project" value="TreeGrafter"/>
</dbReference>
<feature type="domain" description="FAD-binding PCMH-type" evidence="7">
    <location>
        <begin position="89"/>
        <end position="305"/>
    </location>
</feature>
<evidence type="ECO:0000259" key="7">
    <source>
        <dbReference type="PROSITE" id="PS51387"/>
    </source>
</evidence>